<dbReference type="InterPro" id="IPR008991">
    <property type="entry name" value="Translation_prot_SH3-like_sf"/>
</dbReference>
<comment type="function">
    <text evidence="5">One of two assembly initiator proteins, it binds directly to the 5'-end of the 23S rRNA, where it nucleates assembly of the 50S subunit.</text>
</comment>
<dbReference type="Pfam" id="PF00467">
    <property type="entry name" value="KOW"/>
    <property type="match status" value="1"/>
</dbReference>
<dbReference type="InterPro" id="IPR014722">
    <property type="entry name" value="Rib_uL2_dom2"/>
</dbReference>
<comment type="caution">
    <text evidence="8">The sequence shown here is derived from an EMBL/GenBank/DDBJ whole genome shotgun (WGS) entry which is preliminary data.</text>
</comment>
<dbReference type="InterPro" id="IPR003256">
    <property type="entry name" value="Ribosomal_uL24"/>
</dbReference>
<dbReference type="NCBIfam" id="TIGR01079">
    <property type="entry name" value="rplX_bact"/>
    <property type="match status" value="1"/>
</dbReference>
<dbReference type="PROSITE" id="PS01108">
    <property type="entry name" value="RIBOSOMAL_L24"/>
    <property type="match status" value="1"/>
</dbReference>
<dbReference type="InterPro" id="IPR005824">
    <property type="entry name" value="KOW"/>
</dbReference>
<dbReference type="Pfam" id="PF17136">
    <property type="entry name" value="ribosomal_L24"/>
    <property type="match status" value="1"/>
</dbReference>
<keyword evidence="3 5" id="KW-0687">Ribonucleoprotein</keyword>
<dbReference type="EMBL" id="JACRTD010000007">
    <property type="protein sequence ID" value="MBC8585949.1"/>
    <property type="molecule type" value="Genomic_DNA"/>
</dbReference>
<dbReference type="RefSeq" id="WP_262395658.1">
    <property type="nucleotide sequence ID" value="NZ_JACRTD010000007.1"/>
</dbReference>
<dbReference type="GO" id="GO:0005840">
    <property type="term" value="C:ribosome"/>
    <property type="evidence" value="ECO:0007669"/>
    <property type="project" value="UniProtKB-KW"/>
</dbReference>
<comment type="function">
    <text evidence="5">One of the proteins that surrounds the polypeptide exit tunnel on the outside of the subunit.</text>
</comment>
<proteinExistence type="inferred from homology"/>
<dbReference type="GO" id="GO:1990904">
    <property type="term" value="C:ribonucleoprotein complex"/>
    <property type="evidence" value="ECO:0007669"/>
    <property type="project" value="UniProtKB-KW"/>
</dbReference>
<dbReference type="GO" id="GO:0003735">
    <property type="term" value="F:structural constituent of ribosome"/>
    <property type="evidence" value="ECO:0007669"/>
    <property type="project" value="InterPro"/>
</dbReference>
<organism evidence="8 9">
    <name type="scientific">Youxingia wuxianensis</name>
    <dbReference type="NCBI Taxonomy" id="2763678"/>
    <lineage>
        <taxon>Bacteria</taxon>
        <taxon>Bacillati</taxon>
        <taxon>Bacillota</taxon>
        <taxon>Clostridia</taxon>
        <taxon>Eubacteriales</taxon>
        <taxon>Oscillospiraceae</taxon>
        <taxon>Youxingia</taxon>
    </lineage>
</organism>
<protein>
    <recommendedName>
        <fullName evidence="4 5">Large ribosomal subunit protein uL24</fullName>
    </recommendedName>
</protein>
<dbReference type="SMART" id="SM00739">
    <property type="entry name" value="KOW"/>
    <property type="match status" value="1"/>
</dbReference>
<evidence type="ECO:0000313" key="9">
    <source>
        <dbReference type="Proteomes" id="UP000623678"/>
    </source>
</evidence>
<sequence length="107" mass="11565">MNKLHIKKGDTVIVLSGKDKGKKGKVLEVSPKEQKVIVEGINMVTKHVKPRKMGDVGGIVKVEGAMYACKVMAVCPKCGKPTRPAHKFLNDGSKERVCKNAGCGETF</sequence>
<accession>A0A926ET05</accession>
<evidence type="ECO:0000256" key="4">
    <source>
        <dbReference type="ARBA" id="ARBA00035206"/>
    </source>
</evidence>
<evidence type="ECO:0000256" key="3">
    <source>
        <dbReference type="ARBA" id="ARBA00023274"/>
    </source>
</evidence>
<evidence type="ECO:0000256" key="5">
    <source>
        <dbReference type="HAMAP-Rule" id="MF_01326"/>
    </source>
</evidence>
<keyword evidence="5" id="KW-0699">rRNA-binding</keyword>
<dbReference type="AlphaFoldDB" id="A0A926ET05"/>
<keyword evidence="5" id="KW-0694">RNA-binding</keyword>
<dbReference type="InterPro" id="IPR057264">
    <property type="entry name" value="Ribosomal_uL24_C"/>
</dbReference>
<keyword evidence="9" id="KW-1185">Reference proteome</keyword>
<reference evidence="8" key="1">
    <citation type="submission" date="2020-08" db="EMBL/GenBank/DDBJ databases">
        <title>Genome public.</title>
        <authorList>
            <person name="Liu C."/>
            <person name="Sun Q."/>
        </authorList>
    </citation>
    <scope>NUCLEOTIDE SEQUENCE</scope>
    <source>
        <strain evidence="8">NSJ-64</strain>
    </source>
</reference>
<keyword evidence="2 5" id="KW-0689">Ribosomal protein</keyword>
<dbReference type="InterPro" id="IPR041988">
    <property type="entry name" value="Ribosomal_uL24_KOW"/>
</dbReference>
<dbReference type="Gene3D" id="2.30.30.30">
    <property type="match status" value="1"/>
</dbReference>
<dbReference type="GO" id="GO:0006412">
    <property type="term" value="P:translation"/>
    <property type="evidence" value="ECO:0007669"/>
    <property type="project" value="UniProtKB-UniRule"/>
</dbReference>
<dbReference type="CDD" id="cd06089">
    <property type="entry name" value="KOW_RPL26"/>
    <property type="match status" value="1"/>
</dbReference>
<evidence type="ECO:0000259" key="7">
    <source>
        <dbReference type="SMART" id="SM00739"/>
    </source>
</evidence>
<dbReference type="Proteomes" id="UP000623678">
    <property type="component" value="Unassembled WGS sequence"/>
</dbReference>
<evidence type="ECO:0000256" key="1">
    <source>
        <dbReference type="ARBA" id="ARBA00010618"/>
    </source>
</evidence>
<dbReference type="SUPFAM" id="SSF50104">
    <property type="entry name" value="Translation proteins SH3-like domain"/>
    <property type="match status" value="1"/>
</dbReference>
<dbReference type="InterPro" id="IPR005825">
    <property type="entry name" value="Ribosomal_uL24_CS"/>
</dbReference>
<gene>
    <name evidence="5" type="primary">rplX</name>
    <name evidence="8" type="ORF">H8705_10165</name>
</gene>
<evidence type="ECO:0000256" key="2">
    <source>
        <dbReference type="ARBA" id="ARBA00022980"/>
    </source>
</evidence>
<name>A0A926ET05_9FIRM</name>
<evidence type="ECO:0000256" key="6">
    <source>
        <dbReference type="RuleBase" id="RU003477"/>
    </source>
</evidence>
<comment type="similarity">
    <text evidence="1 5 6">Belongs to the universal ribosomal protein uL24 family.</text>
</comment>
<dbReference type="PANTHER" id="PTHR12903">
    <property type="entry name" value="MITOCHONDRIAL RIBOSOMAL PROTEIN L24"/>
    <property type="match status" value="1"/>
</dbReference>
<dbReference type="HAMAP" id="MF_01326_B">
    <property type="entry name" value="Ribosomal_uL24_B"/>
    <property type="match status" value="1"/>
</dbReference>
<evidence type="ECO:0000313" key="8">
    <source>
        <dbReference type="EMBL" id="MBC8585949.1"/>
    </source>
</evidence>
<feature type="domain" description="KOW" evidence="7">
    <location>
        <begin position="5"/>
        <end position="32"/>
    </location>
</feature>
<comment type="subunit">
    <text evidence="5">Part of the 50S ribosomal subunit.</text>
</comment>
<dbReference type="GO" id="GO:0019843">
    <property type="term" value="F:rRNA binding"/>
    <property type="evidence" value="ECO:0007669"/>
    <property type="project" value="UniProtKB-UniRule"/>
</dbReference>